<reference evidence="2 3" key="1">
    <citation type="submission" date="2017-01" db="EMBL/GenBank/DDBJ databases">
        <authorList>
            <person name="Mah S.A."/>
            <person name="Swanson W.J."/>
            <person name="Moy G.W."/>
            <person name="Vacquier V.D."/>
        </authorList>
    </citation>
    <scope>NUCLEOTIDE SEQUENCE [LARGE SCALE GENOMIC DNA]</scope>
    <source>
        <strain evidence="2 3">RU36E</strain>
    </source>
</reference>
<evidence type="ECO:0000256" key="1">
    <source>
        <dbReference type="SAM" id="SignalP"/>
    </source>
</evidence>
<dbReference type="Proteomes" id="UP000185841">
    <property type="component" value="Unassembled WGS sequence"/>
</dbReference>
<dbReference type="RefSeq" id="WP_076423618.1">
    <property type="nucleotide sequence ID" value="NZ_FTMP01000001.1"/>
</dbReference>
<evidence type="ECO:0000313" key="3">
    <source>
        <dbReference type="Proteomes" id="UP000185841"/>
    </source>
</evidence>
<dbReference type="EMBL" id="FTMP01000001">
    <property type="protein sequence ID" value="SIP91542.1"/>
    <property type="molecule type" value="Genomic_DNA"/>
</dbReference>
<feature type="signal peptide" evidence="1">
    <location>
        <begin position="1"/>
        <end position="21"/>
    </location>
</feature>
<gene>
    <name evidence="2" type="ORF">SAMN05878282_101310</name>
</gene>
<keyword evidence="1" id="KW-0732">Signal</keyword>
<sequence>MRRSKLLAFLLPLLLALGCSAGPTAEDPLAAEWAQLRQQRGHYDGSPWRQDLDAWQGRKHQLMQDLAERLLHERPDIAGVRRLMGEPDRQVAPGTAEHADWLRRTEWRGAPAGALWSYHWRGEHDQLLVALAGERVAAVGWLYAWE</sequence>
<organism evidence="2 3">
    <name type="scientific">Aquipseudomonas alcaligenes</name>
    <name type="common">Pseudomonas alcaligenes</name>
    <dbReference type="NCBI Taxonomy" id="43263"/>
    <lineage>
        <taxon>Bacteria</taxon>
        <taxon>Pseudomonadati</taxon>
        <taxon>Pseudomonadota</taxon>
        <taxon>Gammaproteobacteria</taxon>
        <taxon>Pseudomonadales</taxon>
        <taxon>Pseudomonadaceae</taxon>
        <taxon>Aquipseudomonas</taxon>
    </lineage>
</organism>
<evidence type="ECO:0000313" key="2">
    <source>
        <dbReference type="EMBL" id="SIP91542.1"/>
    </source>
</evidence>
<dbReference type="AlphaFoldDB" id="A0A1N6NHN5"/>
<accession>A0A1N6NHN5</accession>
<feature type="chain" id="PRO_5012207338" description="Lipoprotein" evidence="1">
    <location>
        <begin position="22"/>
        <end position="146"/>
    </location>
</feature>
<evidence type="ECO:0008006" key="4">
    <source>
        <dbReference type="Google" id="ProtNLM"/>
    </source>
</evidence>
<dbReference type="PROSITE" id="PS51257">
    <property type="entry name" value="PROKAR_LIPOPROTEIN"/>
    <property type="match status" value="1"/>
</dbReference>
<protein>
    <recommendedName>
        <fullName evidence="4">Lipoprotein</fullName>
    </recommendedName>
</protein>
<name>A0A1N6NHN5_AQUAC</name>
<proteinExistence type="predicted"/>